<keyword evidence="1" id="KW-0472">Membrane</keyword>
<evidence type="ECO:0008006" key="4">
    <source>
        <dbReference type="Google" id="ProtNLM"/>
    </source>
</evidence>
<keyword evidence="1" id="KW-0812">Transmembrane</keyword>
<accession>A0A1Y5RM22</accession>
<evidence type="ECO:0000313" key="3">
    <source>
        <dbReference type="Proteomes" id="UP000193900"/>
    </source>
</evidence>
<organism evidence="2 3">
    <name type="scientific">Roseisalinus antarcticus</name>
    <dbReference type="NCBI Taxonomy" id="254357"/>
    <lineage>
        <taxon>Bacteria</taxon>
        <taxon>Pseudomonadati</taxon>
        <taxon>Pseudomonadota</taxon>
        <taxon>Alphaproteobacteria</taxon>
        <taxon>Rhodobacterales</taxon>
        <taxon>Roseobacteraceae</taxon>
        <taxon>Roseisalinus</taxon>
    </lineage>
</organism>
<feature type="transmembrane region" description="Helical" evidence="1">
    <location>
        <begin position="108"/>
        <end position="129"/>
    </location>
</feature>
<dbReference type="RefSeq" id="WP_085877364.1">
    <property type="nucleotide sequence ID" value="NZ_FWFZ01000001.1"/>
</dbReference>
<dbReference type="OrthoDB" id="7874179at2"/>
<name>A0A1Y5RM22_9RHOB</name>
<feature type="transmembrane region" description="Helical" evidence="1">
    <location>
        <begin position="12"/>
        <end position="35"/>
    </location>
</feature>
<protein>
    <recommendedName>
        <fullName evidence="4">Formate hydrogenlyase</fullName>
    </recommendedName>
</protein>
<dbReference type="Proteomes" id="UP000193900">
    <property type="component" value="Unassembled WGS sequence"/>
</dbReference>
<sequence>MSFLEPDPYILAFIAVKQGIFLLALLPLALVRALAARRSARWAALAALALCAFGLAARYLPEVLGIYEGLFVRISGIWRGLWGGLAMNFAASAALLASALLPGRRWWGLDLAHVVLLAGLLGLWGYSIWG</sequence>
<dbReference type="EMBL" id="FWFZ01000001">
    <property type="protein sequence ID" value="SLN19551.1"/>
    <property type="molecule type" value="Genomic_DNA"/>
</dbReference>
<gene>
    <name evidence="2" type="ORF">ROA7023_00462</name>
</gene>
<keyword evidence="3" id="KW-1185">Reference proteome</keyword>
<keyword evidence="1" id="KW-1133">Transmembrane helix</keyword>
<dbReference type="AlphaFoldDB" id="A0A1Y5RM22"/>
<evidence type="ECO:0000256" key="1">
    <source>
        <dbReference type="SAM" id="Phobius"/>
    </source>
</evidence>
<feature type="transmembrane region" description="Helical" evidence="1">
    <location>
        <begin position="80"/>
        <end position="101"/>
    </location>
</feature>
<reference evidence="2 3" key="1">
    <citation type="submission" date="2017-03" db="EMBL/GenBank/DDBJ databases">
        <authorList>
            <person name="Afonso C.L."/>
            <person name="Miller P.J."/>
            <person name="Scott M.A."/>
            <person name="Spackman E."/>
            <person name="Goraichik I."/>
            <person name="Dimitrov K.M."/>
            <person name="Suarez D.L."/>
            <person name="Swayne D.E."/>
        </authorList>
    </citation>
    <scope>NUCLEOTIDE SEQUENCE [LARGE SCALE GENOMIC DNA]</scope>
    <source>
        <strain evidence="2 3">CECT 7023</strain>
    </source>
</reference>
<proteinExistence type="predicted"/>
<evidence type="ECO:0000313" key="2">
    <source>
        <dbReference type="EMBL" id="SLN19551.1"/>
    </source>
</evidence>
<feature type="transmembrane region" description="Helical" evidence="1">
    <location>
        <begin position="42"/>
        <end position="60"/>
    </location>
</feature>